<name>A0ABR1FDE6_9ASCO</name>
<evidence type="ECO:0000313" key="11">
    <source>
        <dbReference type="EMBL" id="KAK7207856.1"/>
    </source>
</evidence>
<dbReference type="InterPro" id="IPR051361">
    <property type="entry name" value="ThrE/Ser_Exporter"/>
</dbReference>
<evidence type="ECO:0000256" key="4">
    <source>
        <dbReference type="ARBA" id="ARBA00022989"/>
    </source>
</evidence>
<evidence type="ECO:0000313" key="12">
    <source>
        <dbReference type="Proteomes" id="UP001498771"/>
    </source>
</evidence>
<feature type="compositionally biased region" description="Low complexity" evidence="7">
    <location>
        <begin position="1"/>
        <end position="24"/>
    </location>
</feature>
<dbReference type="EMBL" id="JBBJBU010000001">
    <property type="protein sequence ID" value="KAK7207856.1"/>
    <property type="molecule type" value="Genomic_DNA"/>
</dbReference>
<feature type="compositionally biased region" description="Basic and acidic residues" evidence="7">
    <location>
        <begin position="186"/>
        <end position="195"/>
    </location>
</feature>
<accession>A0ABR1FDE6</accession>
<dbReference type="PANTHER" id="PTHR31082">
    <property type="entry name" value="PHEROMONE-REGULATED MEMBRANE PROTEIN 10"/>
    <property type="match status" value="1"/>
</dbReference>
<feature type="compositionally biased region" description="Polar residues" evidence="7">
    <location>
        <begin position="344"/>
        <end position="353"/>
    </location>
</feature>
<evidence type="ECO:0000256" key="6">
    <source>
        <dbReference type="ARBA" id="ARBA00034125"/>
    </source>
</evidence>
<feature type="domain" description="Threonine/Serine exporter ThrE" evidence="10">
    <location>
        <begin position="686"/>
        <end position="860"/>
    </location>
</feature>
<reference evidence="11 12" key="1">
    <citation type="submission" date="2024-03" db="EMBL/GenBank/DDBJ databases">
        <title>Genome-scale model development and genomic sequencing of the oleaginous clade Lipomyces.</title>
        <authorList>
            <consortium name="Lawrence Berkeley National Laboratory"/>
            <person name="Czajka J.J."/>
            <person name="Han Y."/>
            <person name="Kim J."/>
            <person name="Mondo S.J."/>
            <person name="Hofstad B.A."/>
            <person name="Robles A."/>
            <person name="Haridas S."/>
            <person name="Riley R."/>
            <person name="LaButti K."/>
            <person name="Pangilinan J."/>
            <person name="Andreopoulos W."/>
            <person name="Lipzen A."/>
            <person name="Yan J."/>
            <person name="Wang M."/>
            <person name="Ng V."/>
            <person name="Grigoriev I.V."/>
            <person name="Spatafora J.W."/>
            <person name="Magnuson J.K."/>
            <person name="Baker S.E."/>
            <person name="Pomraning K.R."/>
        </authorList>
    </citation>
    <scope>NUCLEOTIDE SEQUENCE [LARGE SCALE GENOMIC DNA]</scope>
    <source>
        <strain evidence="11 12">Phaff 52-87</strain>
    </source>
</reference>
<sequence length="875" mass="95046">MADGPPSSAETPSPPSSAISTPPAERARARTRPPPLPLRSSLAPRSRSHSRERGVSPGPLRSPNLRVRFPVDNNPNEVHYPNDDASDPSTLRRPGMPPRTSSAERVRTAAITFGSPEYTPNESTSSLVVPTMGSLSTHDVLVEEDEDEKPSSSGVELDDDTYRKLRYAIAQSGSRSAPNSRSTSPVREKSGHDDDNNNNNNVTQIRIEPPSPIARDDAGQTIDLEKVNRSLALDNDELTETARQLVHAHTGNLSSMETTPGEGFMVENDLNDLQSGQVTPVEHDEYVPPPSHVKNGILSSLLRLYNNHDPGANSSRVSLDTTINSHPSTPPSGRTTPTRKWYSRSANASTSSLAGLMGVGSSKKDKEEGRPSLHHSSSQGHLHGPHLSSRVRASRKHKQRLEDQIRITVHIAEVLQRQRFILKLCRALMLYGAPTHRLEEYMKMTSRVLEIDGQFLYIPGCMIVSFGDVSTHTSEMQLVRVTQGVDLGRLHLTHLIYKEVVHDIIGVEEAMQRLDEVMKAKNLYHRYLCVLIFGFSSAMVAPFAFSGRWIDMPIAFVLGCIVGFLQLVVAPRSDLYSNVFEISAAIVVSFLGRAFGSIDDVNLFCFAAVTQGALALILPGYIILCGALELQSKNIVAGAVRMFYAIIYSLFLGFGITLGAAVYGWMDHNATSRTECTTSLSPWFRFIFVPLFTIGLALVNQAHYRQIPIMVLISGCGYVVSYFSNLHFKNSSELASAIGALVIGITGNLYSRLGHGLAFAAMLPAIFVQVPSGLASQGSLISGIAVADMIVSDANVTETTITSTYVYASTTLTSYTTLTISATATATTTSADSTASMWSVGFSMIQVSIGIVVGLFVSTLVVYPLGKKRGGLFTF</sequence>
<evidence type="ECO:0000256" key="7">
    <source>
        <dbReference type="SAM" id="MobiDB-lite"/>
    </source>
</evidence>
<protein>
    <recommendedName>
        <fullName evidence="2">Pheromone-regulated membrane protein 10</fullName>
    </recommendedName>
</protein>
<organism evidence="11 12">
    <name type="scientific">Myxozyma melibiosi</name>
    <dbReference type="NCBI Taxonomy" id="54550"/>
    <lineage>
        <taxon>Eukaryota</taxon>
        <taxon>Fungi</taxon>
        <taxon>Dikarya</taxon>
        <taxon>Ascomycota</taxon>
        <taxon>Saccharomycotina</taxon>
        <taxon>Lipomycetes</taxon>
        <taxon>Lipomycetales</taxon>
        <taxon>Lipomycetaceae</taxon>
        <taxon>Myxozyma</taxon>
    </lineage>
</organism>
<feature type="transmembrane region" description="Helical" evidence="8">
    <location>
        <begin position="575"/>
        <end position="595"/>
    </location>
</feature>
<feature type="domain" description="Threonine/serine exporter-like N-terminal" evidence="9">
    <location>
        <begin position="419"/>
        <end position="662"/>
    </location>
</feature>
<keyword evidence="12" id="KW-1185">Reference proteome</keyword>
<evidence type="ECO:0000259" key="9">
    <source>
        <dbReference type="Pfam" id="PF06738"/>
    </source>
</evidence>
<feature type="compositionally biased region" description="Polar residues" evidence="7">
    <location>
        <begin position="312"/>
        <end position="326"/>
    </location>
</feature>
<dbReference type="Pfam" id="PF12821">
    <property type="entry name" value="ThrE_2"/>
    <property type="match status" value="1"/>
</dbReference>
<comment type="subcellular location">
    <subcellularLocation>
        <location evidence="1">Membrane</location>
        <topology evidence="1">Multi-pass membrane protein</topology>
    </subcellularLocation>
</comment>
<evidence type="ECO:0000256" key="8">
    <source>
        <dbReference type="SAM" id="Phobius"/>
    </source>
</evidence>
<dbReference type="InterPro" id="IPR010619">
    <property type="entry name" value="ThrE-like_N"/>
</dbReference>
<dbReference type="RefSeq" id="XP_064770889.1">
    <property type="nucleotide sequence ID" value="XM_064910743.1"/>
</dbReference>
<feature type="transmembrane region" description="Helical" evidence="8">
    <location>
        <begin position="844"/>
        <end position="865"/>
    </location>
</feature>
<gene>
    <name evidence="11" type="ORF">BZA70DRAFT_253775</name>
</gene>
<evidence type="ECO:0000256" key="1">
    <source>
        <dbReference type="ARBA" id="ARBA00004141"/>
    </source>
</evidence>
<dbReference type="InterPro" id="IPR024528">
    <property type="entry name" value="ThrE_2"/>
</dbReference>
<keyword evidence="3 8" id="KW-0812">Transmembrane</keyword>
<feature type="transmembrane region" description="Helical" evidence="8">
    <location>
        <begin position="734"/>
        <end position="750"/>
    </location>
</feature>
<comment type="similarity">
    <text evidence="6">Belongs to the ThrE exporter (TC 2.A.79) family.</text>
</comment>
<dbReference type="Proteomes" id="UP001498771">
    <property type="component" value="Unassembled WGS sequence"/>
</dbReference>
<feature type="transmembrane region" description="Helical" evidence="8">
    <location>
        <begin position="683"/>
        <end position="700"/>
    </location>
</feature>
<dbReference type="Pfam" id="PF06738">
    <property type="entry name" value="ThrE"/>
    <property type="match status" value="1"/>
</dbReference>
<feature type="compositionally biased region" description="Low complexity" evidence="7">
    <location>
        <begin position="374"/>
        <end position="388"/>
    </location>
</feature>
<feature type="region of interest" description="Disordered" evidence="7">
    <location>
        <begin position="1"/>
        <end position="217"/>
    </location>
</feature>
<feature type="transmembrane region" description="Helical" evidence="8">
    <location>
        <begin position="642"/>
        <end position="663"/>
    </location>
</feature>
<feature type="compositionally biased region" description="Basic and acidic residues" evidence="7">
    <location>
        <begin position="362"/>
        <end position="371"/>
    </location>
</feature>
<feature type="compositionally biased region" description="Polar residues" evidence="7">
    <location>
        <begin position="118"/>
        <end position="137"/>
    </location>
</feature>
<feature type="transmembrane region" description="Helical" evidence="8">
    <location>
        <begin position="707"/>
        <end position="728"/>
    </location>
</feature>
<dbReference type="GeneID" id="90036255"/>
<feature type="transmembrane region" description="Helical" evidence="8">
    <location>
        <begin position="601"/>
        <end position="630"/>
    </location>
</feature>
<feature type="transmembrane region" description="Helical" evidence="8">
    <location>
        <begin position="552"/>
        <end position="570"/>
    </location>
</feature>
<comment type="caution">
    <text evidence="11">The sequence shown here is derived from an EMBL/GenBank/DDBJ whole genome shotgun (WGS) entry which is preliminary data.</text>
</comment>
<keyword evidence="4 8" id="KW-1133">Transmembrane helix</keyword>
<feature type="region of interest" description="Disordered" evidence="7">
    <location>
        <begin position="312"/>
        <end position="397"/>
    </location>
</feature>
<evidence type="ECO:0000256" key="5">
    <source>
        <dbReference type="ARBA" id="ARBA00023136"/>
    </source>
</evidence>
<evidence type="ECO:0000256" key="2">
    <source>
        <dbReference type="ARBA" id="ARBA00019535"/>
    </source>
</evidence>
<proteinExistence type="inferred from homology"/>
<evidence type="ECO:0000259" key="10">
    <source>
        <dbReference type="Pfam" id="PF12821"/>
    </source>
</evidence>
<feature type="compositionally biased region" description="Polar residues" evidence="7">
    <location>
        <begin position="171"/>
        <end position="185"/>
    </location>
</feature>
<keyword evidence="5 8" id="KW-0472">Membrane</keyword>
<feature type="transmembrane region" description="Helical" evidence="8">
    <location>
        <begin position="527"/>
        <end position="546"/>
    </location>
</feature>
<evidence type="ECO:0000256" key="3">
    <source>
        <dbReference type="ARBA" id="ARBA00022692"/>
    </source>
</evidence>
<dbReference type="PANTHER" id="PTHR31082:SF4">
    <property type="entry name" value="PHEROMONE-REGULATED MEMBRANE PROTEIN 10"/>
    <property type="match status" value="1"/>
</dbReference>